<feature type="compositionally biased region" description="Basic and acidic residues" evidence="1">
    <location>
        <begin position="63"/>
        <end position="90"/>
    </location>
</feature>
<evidence type="ECO:0000313" key="3">
    <source>
        <dbReference type="Proteomes" id="UP000266841"/>
    </source>
</evidence>
<organism evidence="2 3">
    <name type="scientific">Thalassiosira oceanica</name>
    <name type="common">Marine diatom</name>
    <dbReference type="NCBI Taxonomy" id="159749"/>
    <lineage>
        <taxon>Eukaryota</taxon>
        <taxon>Sar</taxon>
        <taxon>Stramenopiles</taxon>
        <taxon>Ochrophyta</taxon>
        <taxon>Bacillariophyta</taxon>
        <taxon>Coscinodiscophyceae</taxon>
        <taxon>Thalassiosirophycidae</taxon>
        <taxon>Thalassiosirales</taxon>
        <taxon>Thalassiosiraceae</taxon>
        <taxon>Thalassiosira</taxon>
    </lineage>
</organism>
<feature type="compositionally biased region" description="Basic residues" evidence="1">
    <location>
        <begin position="477"/>
        <end position="487"/>
    </location>
</feature>
<feature type="compositionally biased region" description="Acidic residues" evidence="1">
    <location>
        <begin position="564"/>
        <end position="573"/>
    </location>
</feature>
<feature type="compositionally biased region" description="Low complexity" evidence="1">
    <location>
        <begin position="461"/>
        <end position="470"/>
    </location>
</feature>
<feature type="region of interest" description="Disordered" evidence="1">
    <location>
        <begin position="255"/>
        <end position="288"/>
    </location>
</feature>
<feature type="region of interest" description="Disordered" evidence="1">
    <location>
        <begin position="23"/>
        <end position="93"/>
    </location>
</feature>
<feature type="compositionally biased region" description="Low complexity" evidence="1">
    <location>
        <begin position="495"/>
        <end position="506"/>
    </location>
</feature>
<feature type="compositionally biased region" description="Basic and acidic residues" evidence="1">
    <location>
        <begin position="509"/>
        <end position="522"/>
    </location>
</feature>
<protein>
    <submittedName>
        <fullName evidence="2">Uncharacterized protein</fullName>
    </submittedName>
</protein>
<dbReference type="AlphaFoldDB" id="K0RYM5"/>
<evidence type="ECO:0000313" key="2">
    <source>
        <dbReference type="EMBL" id="EJK51722.1"/>
    </source>
</evidence>
<evidence type="ECO:0000256" key="1">
    <source>
        <dbReference type="SAM" id="MobiDB-lite"/>
    </source>
</evidence>
<sequence length="573" mass="60610">MVAGVDAASSGVAEASSELLLAAPMKPSSSPTEAGDNQIGPCESIEEYASELLSDMSALPPPSKEEQRDETVGLEEAERAAGDERAKPETADTEIEEPIDETKEVGVDQKQPADLPTNVVAATNAAIPSPMAGDEPLSFFEMLSKKADKYCAGVTDLCGGGLLNVDSAHQEANGGFVNAESADGQTREAKGLTVSTQMCGERKMTRMCDLSPLSIATERVAALESLENVQASVASCVFPLVSACLEENDVQLASKVGDGGNTKPTSPVMNGSKPVPAESSGLSAQPNDGLVDTAVPIDDTVTVDHAIGDKTVELAKQSTETPAESSEQSKKTIAEVLEKSAESAEAERSTELVVTGTSASIEHDENEASSPPPEEEAEPSSSSPEPSSPMQVKIPDAGVQVVKDPGVLSPSLSVFCEEVQFQEPAEPTESSPELAKHDELSPSHSRNRTSSLLHKTKVNGSSFLSKSFSKMSEEKKRFSRSKSRAQSKSRSDVQTDGNDTVNGNNTFPAKDHSSKKPQEKKPLPKPLPVKKSLTIPSSLIRLKTSRSKSGVKATTDKETREVNDELEDQESQM</sequence>
<keyword evidence="3" id="KW-1185">Reference proteome</keyword>
<accession>K0RYM5</accession>
<feature type="compositionally biased region" description="Polar residues" evidence="1">
    <location>
        <begin position="442"/>
        <end position="453"/>
    </location>
</feature>
<gene>
    <name evidence="2" type="ORF">THAOC_29080</name>
</gene>
<feature type="compositionally biased region" description="Basic and acidic residues" evidence="1">
    <location>
        <begin position="554"/>
        <end position="563"/>
    </location>
</feature>
<dbReference type="Proteomes" id="UP000266841">
    <property type="component" value="Unassembled WGS sequence"/>
</dbReference>
<feature type="compositionally biased region" description="Low complexity" evidence="1">
    <location>
        <begin position="379"/>
        <end position="389"/>
    </location>
</feature>
<reference evidence="2 3" key="1">
    <citation type="journal article" date="2012" name="Genome Biol.">
        <title>Genome and low-iron response of an oceanic diatom adapted to chronic iron limitation.</title>
        <authorList>
            <person name="Lommer M."/>
            <person name="Specht M."/>
            <person name="Roy A.S."/>
            <person name="Kraemer L."/>
            <person name="Andreson R."/>
            <person name="Gutowska M.A."/>
            <person name="Wolf J."/>
            <person name="Bergner S.V."/>
            <person name="Schilhabel M.B."/>
            <person name="Klostermeier U.C."/>
            <person name="Beiko R.G."/>
            <person name="Rosenstiel P."/>
            <person name="Hippler M."/>
            <person name="Laroche J."/>
        </authorList>
    </citation>
    <scope>NUCLEOTIDE SEQUENCE [LARGE SCALE GENOMIC DNA]</scope>
    <source>
        <strain evidence="2 3">CCMP1005</strain>
    </source>
</reference>
<feature type="compositionally biased region" description="Basic and acidic residues" evidence="1">
    <location>
        <begin position="336"/>
        <end position="350"/>
    </location>
</feature>
<dbReference type="EMBL" id="AGNL01041139">
    <property type="protein sequence ID" value="EJK51722.1"/>
    <property type="molecule type" value="Genomic_DNA"/>
</dbReference>
<comment type="caution">
    <text evidence="2">The sequence shown here is derived from an EMBL/GenBank/DDBJ whole genome shotgun (WGS) entry which is preliminary data.</text>
</comment>
<name>K0RYM5_THAOC</name>
<feature type="region of interest" description="Disordered" evidence="1">
    <location>
        <begin position="336"/>
        <end position="398"/>
    </location>
</feature>
<proteinExistence type="predicted"/>
<feature type="region of interest" description="Disordered" evidence="1">
    <location>
        <begin position="419"/>
        <end position="573"/>
    </location>
</feature>